<feature type="compositionally biased region" description="Basic and acidic residues" evidence="14">
    <location>
        <begin position="344"/>
        <end position="356"/>
    </location>
</feature>
<keyword evidence="9" id="KW-0411">Iron-sulfur</keyword>
<evidence type="ECO:0000256" key="2">
    <source>
        <dbReference type="ARBA" id="ARBA00003234"/>
    </source>
</evidence>
<evidence type="ECO:0000256" key="13">
    <source>
        <dbReference type="ARBA" id="ARBA00081141"/>
    </source>
</evidence>
<dbReference type="Proteomes" id="UP000464954">
    <property type="component" value="Chromosome"/>
</dbReference>
<dbReference type="PROSITE" id="PS51918">
    <property type="entry name" value="RADICAL_SAM"/>
    <property type="match status" value="1"/>
</dbReference>
<dbReference type="PROSITE" id="PS01278">
    <property type="entry name" value="MTTASE_RADICAL"/>
    <property type="match status" value="1"/>
</dbReference>
<dbReference type="EMBL" id="CP047593">
    <property type="protein sequence ID" value="QHI70419.1"/>
    <property type="molecule type" value="Genomic_DNA"/>
</dbReference>
<feature type="region of interest" description="Disordered" evidence="14">
    <location>
        <begin position="337"/>
        <end position="356"/>
    </location>
</feature>
<dbReference type="EC" id="2.8.4.3" evidence="10"/>
<dbReference type="GO" id="GO:0005829">
    <property type="term" value="C:cytosol"/>
    <property type="evidence" value="ECO:0007669"/>
    <property type="project" value="TreeGrafter"/>
</dbReference>
<evidence type="ECO:0000256" key="11">
    <source>
        <dbReference type="ARBA" id="ARBA00068570"/>
    </source>
</evidence>
<proteinExistence type="predicted"/>
<evidence type="ECO:0000256" key="3">
    <source>
        <dbReference type="ARBA" id="ARBA00022485"/>
    </source>
</evidence>
<evidence type="ECO:0000256" key="5">
    <source>
        <dbReference type="ARBA" id="ARBA00022679"/>
    </source>
</evidence>
<dbReference type="GO" id="GO:0051539">
    <property type="term" value="F:4 iron, 4 sulfur cluster binding"/>
    <property type="evidence" value="ECO:0007669"/>
    <property type="project" value="UniProtKB-KW"/>
</dbReference>
<dbReference type="GO" id="GO:0035597">
    <property type="term" value="F:tRNA-2-methylthio-N(6)-dimethylallyladenosine(37) synthase activity"/>
    <property type="evidence" value="ECO:0007669"/>
    <property type="project" value="UniProtKB-EC"/>
</dbReference>
<dbReference type="InterPro" id="IPR006463">
    <property type="entry name" value="MiaB_methiolase"/>
</dbReference>
<dbReference type="Pfam" id="PF00919">
    <property type="entry name" value="UPF0004"/>
    <property type="match status" value="1"/>
</dbReference>
<dbReference type="CDD" id="cd01335">
    <property type="entry name" value="Radical_SAM"/>
    <property type="match status" value="1"/>
</dbReference>
<comment type="function">
    <text evidence="2">Catalyzes the methylthiolation of N6-(dimethylallyl)adenosine (i(6)A), leading to the formation of 2-methylthio-N6-(dimethylallyl)adenosine (ms(2)i(6)A) at position 37 in tRNAs that read codons beginning with uridine.</text>
</comment>
<dbReference type="PROSITE" id="PS50926">
    <property type="entry name" value="TRAM"/>
    <property type="match status" value="1"/>
</dbReference>
<keyword evidence="3" id="KW-0004">4Fe-4S</keyword>
<dbReference type="InterPro" id="IPR002792">
    <property type="entry name" value="TRAM_dom"/>
</dbReference>
<evidence type="ECO:0000256" key="10">
    <source>
        <dbReference type="ARBA" id="ARBA00033765"/>
    </source>
</evidence>
<dbReference type="InterPro" id="IPR038135">
    <property type="entry name" value="Methylthiotransferase_N_sf"/>
</dbReference>
<keyword evidence="7" id="KW-0479">Metal-binding</keyword>
<evidence type="ECO:0000256" key="4">
    <source>
        <dbReference type="ARBA" id="ARBA00022490"/>
    </source>
</evidence>
<dbReference type="FunFam" id="3.40.50.12160:FF:000003">
    <property type="entry name" value="CDK5 regulatory subunit-associated protein 1"/>
    <property type="match status" value="1"/>
</dbReference>
<evidence type="ECO:0000313" key="18">
    <source>
        <dbReference type="EMBL" id="QHI70419.1"/>
    </source>
</evidence>
<dbReference type="Gene3D" id="3.80.30.20">
    <property type="entry name" value="tm_1862 like domain"/>
    <property type="match status" value="1"/>
</dbReference>
<evidence type="ECO:0000256" key="1">
    <source>
        <dbReference type="ARBA" id="ARBA00001966"/>
    </source>
</evidence>
<evidence type="ECO:0000313" key="19">
    <source>
        <dbReference type="Proteomes" id="UP000464954"/>
    </source>
</evidence>
<dbReference type="PROSITE" id="PS51449">
    <property type="entry name" value="MTTASE_N"/>
    <property type="match status" value="1"/>
</dbReference>
<evidence type="ECO:0000259" key="16">
    <source>
        <dbReference type="PROSITE" id="PS51449"/>
    </source>
</evidence>
<dbReference type="Pfam" id="PF04055">
    <property type="entry name" value="Radical_SAM"/>
    <property type="match status" value="1"/>
</dbReference>
<dbReference type="SUPFAM" id="SSF102114">
    <property type="entry name" value="Radical SAM enzymes"/>
    <property type="match status" value="1"/>
</dbReference>
<dbReference type="PANTHER" id="PTHR43020:SF2">
    <property type="entry name" value="MITOCHONDRIAL TRNA METHYLTHIOTRANSFERASE CDK5RAP1"/>
    <property type="match status" value="1"/>
</dbReference>
<feature type="domain" description="TRAM" evidence="15">
    <location>
        <begin position="374"/>
        <end position="435"/>
    </location>
</feature>
<sequence length="435" mass="49318">MTGTYHIWTIGCQMNEADSRHLASQFEALGFVETPKAVDADIAVLNTCVVRQQPEDKAVRKLTALGGVKKNRPGMIIALMGCMVGTREAEDLAERFPFVDVFAAPSQTDMLVDTILQNDAYQHLSKAQIELADYRLPAVNRDKAVTAFVPVTLGCSHVCSYCVIPHRRGPDRSRKPDEVLSEVRALAEQGIKEVNLLGQIVDRYGFDLEEGINLAWLLREVAEIDGILRVRFLTSHPAYMDEELIRTVAETEKVCPYIEIPFQAGSDRILESMRRGYTQQEYRDIVSNIRKYMPEAAINTDVIVGYPTETEEDFQETMKLAEDLRLDMHHIAKYSPRPRTLSSRMEDDVSPDEKESRRVRLDDLVTKINAEKSAELLGQTVEVLVEEFQEKKNRWRGRTPHNKLVFFESKEDCLGQLVNVKINWTGPFSLIGTIA</sequence>
<feature type="domain" description="MTTase N-terminal" evidence="16">
    <location>
        <begin position="3"/>
        <end position="120"/>
    </location>
</feature>
<evidence type="ECO:0000259" key="17">
    <source>
        <dbReference type="PROSITE" id="PS51918"/>
    </source>
</evidence>
<dbReference type="InterPro" id="IPR013848">
    <property type="entry name" value="Methylthiotransferase_N"/>
</dbReference>
<keyword evidence="19" id="KW-1185">Reference proteome</keyword>
<dbReference type="InterPro" id="IPR005839">
    <property type="entry name" value="Methylthiotransferase"/>
</dbReference>
<protein>
    <recommendedName>
        <fullName evidence="11">tRNA-2-methylthio-N(6)-dimethylallyladenosine synthase</fullName>
        <ecNumber evidence="10">2.8.4.3</ecNumber>
    </recommendedName>
    <alternativeName>
        <fullName evidence="13">(Dimethylallyl)adenosine tRNA methylthiotransferase MiaB</fullName>
    </alternativeName>
    <alternativeName>
        <fullName evidence="12">tRNA-i(6)A37 methylthiotransferase</fullName>
    </alternativeName>
</protein>
<evidence type="ECO:0000256" key="8">
    <source>
        <dbReference type="ARBA" id="ARBA00023004"/>
    </source>
</evidence>
<evidence type="ECO:0000256" key="7">
    <source>
        <dbReference type="ARBA" id="ARBA00022723"/>
    </source>
</evidence>
<dbReference type="SFLD" id="SFLDF00273">
    <property type="entry name" value="(dimethylallyl)adenosine_tRNA"/>
    <property type="match status" value="1"/>
</dbReference>
<dbReference type="InterPro" id="IPR006638">
    <property type="entry name" value="Elp3/MiaA/NifB-like_rSAM"/>
</dbReference>
<evidence type="ECO:0000256" key="14">
    <source>
        <dbReference type="SAM" id="MobiDB-lite"/>
    </source>
</evidence>
<dbReference type="GO" id="GO:0046872">
    <property type="term" value="F:metal ion binding"/>
    <property type="evidence" value="ECO:0007669"/>
    <property type="project" value="UniProtKB-KW"/>
</dbReference>
<keyword evidence="6" id="KW-0949">S-adenosyl-L-methionine</keyword>
<name>A0A6P1M6J4_9BACT</name>
<gene>
    <name evidence="18" type="primary">miaB</name>
    <name evidence="18" type="ORF">GT409_13555</name>
</gene>
<dbReference type="SMART" id="SM00729">
    <property type="entry name" value="Elp3"/>
    <property type="match status" value="1"/>
</dbReference>
<dbReference type="SFLD" id="SFLDG01082">
    <property type="entry name" value="B12-binding_domain_containing"/>
    <property type="match status" value="1"/>
</dbReference>
<keyword evidence="5 18" id="KW-0808">Transferase</keyword>
<accession>A0A6P1M6J4</accession>
<dbReference type="FunFam" id="3.80.30.20:FF:000001">
    <property type="entry name" value="tRNA-2-methylthio-N(6)-dimethylallyladenosine synthase 2"/>
    <property type="match status" value="1"/>
</dbReference>
<keyword evidence="4" id="KW-0963">Cytoplasm</keyword>
<dbReference type="KEGG" id="taer:GT409_13555"/>
<evidence type="ECO:0000259" key="15">
    <source>
        <dbReference type="PROSITE" id="PS50926"/>
    </source>
</evidence>
<keyword evidence="8" id="KW-0408">Iron</keyword>
<dbReference type="SFLD" id="SFLDS00029">
    <property type="entry name" value="Radical_SAM"/>
    <property type="match status" value="1"/>
</dbReference>
<dbReference type="InterPro" id="IPR023404">
    <property type="entry name" value="rSAM_horseshoe"/>
</dbReference>
<reference evidence="18 19" key="1">
    <citation type="submission" date="2020-01" db="EMBL/GenBank/DDBJ databases">
        <title>Ponticoccus aerotolerans gen. nov., sp. nov., an anaerobic bacterium and proposal of Ponticoccusceae fam. nov., Ponticoccusles ord. nov. and Ponticoccuse classis nov. in the phylum Kiritimatiellaeota.</title>
        <authorList>
            <person name="Zhou L.Y."/>
            <person name="Du Z.J."/>
        </authorList>
    </citation>
    <scope>NUCLEOTIDE SEQUENCE [LARGE SCALE GENOMIC DNA]</scope>
    <source>
        <strain evidence="18 19">S-5007</strain>
    </source>
</reference>
<evidence type="ECO:0000256" key="9">
    <source>
        <dbReference type="ARBA" id="ARBA00023014"/>
    </source>
</evidence>
<dbReference type="Gene3D" id="3.40.50.12160">
    <property type="entry name" value="Methylthiotransferase, N-terminal domain"/>
    <property type="match status" value="1"/>
</dbReference>
<dbReference type="NCBIfam" id="TIGR01574">
    <property type="entry name" value="miaB-methiolase"/>
    <property type="match status" value="1"/>
</dbReference>
<feature type="domain" description="Radical SAM core" evidence="17">
    <location>
        <begin position="141"/>
        <end position="371"/>
    </location>
</feature>
<dbReference type="AlphaFoldDB" id="A0A6P1M6J4"/>
<dbReference type="InterPro" id="IPR058240">
    <property type="entry name" value="rSAM_sf"/>
</dbReference>
<dbReference type="Pfam" id="PF01938">
    <property type="entry name" value="TRAM"/>
    <property type="match status" value="1"/>
</dbReference>
<dbReference type="InterPro" id="IPR020612">
    <property type="entry name" value="Methylthiotransferase_CS"/>
</dbReference>
<dbReference type="SFLD" id="SFLDG01061">
    <property type="entry name" value="methylthiotransferase"/>
    <property type="match status" value="1"/>
</dbReference>
<dbReference type="RefSeq" id="WP_160629596.1">
    <property type="nucleotide sequence ID" value="NZ_CP047593.1"/>
</dbReference>
<evidence type="ECO:0000256" key="6">
    <source>
        <dbReference type="ARBA" id="ARBA00022691"/>
    </source>
</evidence>
<evidence type="ECO:0000256" key="12">
    <source>
        <dbReference type="ARBA" id="ARBA00080698"/>
    </source>
</evidence>
<dbReference type="InterPro" id="IPR007197">
    <property type="entry name" value="rSAM"/>
</dbReference>
<comment type="cofactor">
    <cofactor evidence="1">
        <name>[4Fe-4S] cluster</name>
        <dbReference type="ChEBI" id="CHEBI:49883"/>
    </cofactor>
</comment>
<dbReference type="PANTHER" id="PTHR43020">
    <property type="entry name" value="CDK5 REGULATORY SUBUNIT-ASSOCIATED PROTEIN 1"/>
    <property type="match status" value="1"/>
</dbReference>
<organism evidence="18 19">
    <name type="scientific">Tichowtungia aerotolerans</name>
    <dbReference type="NCBI Taxonomy" id="2697043"/>
    <lineage>
        <taxon>Bacteria</taxon>
        <taxon>Pseudomonadati</taxon>
        <taxon>Kiritimatiellota</taxon>
        <taxon>Tichowtungiia</taxon>
        <taxon>Tichowtungiales</taxon>
        <taxon>Tichowtungiaceae</taxon>
        <taxon>Tichowtungia</taxon>
    </lineage>
</organism>
<dbReference type="NCBIfam" id="TIGR00089">
    <property type="entry name" value="MiaB/RimO family radical SAM methylthiotransferase"/>
    <property type="match status" value="1"/>
</dbReference>